<evidence type="ECO:0000313" key="2">
    <source>
        <dbReference type="EMBL" id="KJH52771.1"/>
    </source>
</evidence>
<dbReference type="Pfam" id="PF14779">
    <property type="entry name" value="BBS1"/>
    <property type="match status" value="1"/>
</dbReference>
<dbReference type="Proteomes" id="UP000053766">
    <property type="component" value="Unassembled WGS sequence"/>
</dbReference>
<sequence>MPTAVVSFYNEKATLPAIGVASSSYIRIYKSLKPFYQYNAPSAPIHSVEQEAWIKTSLKQLTHDQLFTILRNLANEITSKKLTPMSQTLLVTKPEERSAFIDYYAVPKYMKNFQNPATITCLSTMPKSSMDNLDVLVFGTESSMVYVVDSQAFQTIAECQIAGVPVQVVPHGVFDVEYRLFVSTRDGNIFSVKRNQTIKDKPIISCKMDIVNFIIINKLVGRII</sequence>
<dbReference type="OrthoDB" id="10259809at2759"/>
<dbReference type="GO" id="GO:1905515">
    <property type="term" value="P:non-motile cilium assembly"/>
    <property type="evidence" value="ECO:0007669"/>
    <property type="project" value="InterPro"/>
</dbReference>
<dbReference type="GO" id="GO:0005119">
    <property type="term" value="F:smoothened binding"/>
    <property type="evidence" value="ECO:0007669"/>
    <property type="project" value="TreeGrafter"/>
</dbReference>
<evidence type="ECO:0000259" key="1">
    <source>
        <dbReference type="Pfam" id="PF14779"/>
    </source>
</evidence>
<dbReference type="InterPro" id="IPR028784">
    <property type="entry name" value="BBS1"/>
</dbReference>
<dbReference type="STRING" id="29172.A0A0D8YDT9"/>
<evidence type="ECO:0000313" key="3">
    <source>
        <dbReference type="Proteomes" id="UP000053766"/>
    </source>
</evidence>
<accession>A0A0D8YDT9</accession>
<reference evidence="2 3" key="1">
    <citation type="submission" date="2013-11" db="EMBL/GenBank/DDBJ databases">
        <title>Draft genome of the bovine lungworm Dictyocaulus viviparus.</title>
        <authorList>
            <person name="Mitreva M."/>
        </authorList>
    </citation>
    <scope>NUCLEOTIDE SEQUENCE [LARGE SCALE GENOMIC DNA]</scope>
    <source>
        <strain evidence="2 3">HannoverDv2000</strain>
    </source>
</reference>
<dbReference type="GO" id="GO:0005930">
    <property type="term" value="C:axoneme"/>
    <property type="evidence" value="ECO:0007669"/>
    <property type="project" value="TreeGrafter"/>
</dbReference>
<dbReference type="GO" id="GO:0005813">
    <property type="term" value="C:centrosome"/>
    <property type="evidence" value="ECO:0007669"/>
    <property type="project" value="TreeGrafter"/>
</dbReference>
<proteinExistence type="predicted"/>
<feature type="domain" description="Bardet-Biedl syndrome 1 N-terminal" evidence="1">
    <location>
        <begin position="1"/>
        <end position="193"/>
    </location>
</feature>
<protein>
    <recommendedName>
        <fullName evidence="1">Bardet-Biedl syndrome 1 N-terminal domain-containing protein</fullName>
    </recommendedName>
</protein>
<name>A0A0D8YDT9_DICVI</name>
<dbReference type="GO" id="GO:0005113">
    <property type="term" value="F:patched binding"/>
    <property type="evidence" value="ECO:0007669"/>
    <property type="project" value="TreeGrafter"/>
</dbReference>
<dbReference type="EMBL" id="KN716159">
    <property type="protein sequence ID" value="KJH52771.1"/>
    <property type="molecule type" value="Genomic_DNA"/>
</dbReference>
<gene>
    <name evidence="2" type="ORF">DICVIV_00978</name>
</gene>
<dbReference type="AlphaFoldDB" id="A0A0D8YDT9"/>
<keyword evidence="3" id="KW-1185">Reference proteome</keyword>
<dbReference type="PANTHER" id="PTHR20870:SF0">
    <property type="entry name" value="BARDET-BIEDL SYNDROME 1 PROTEIN"/>
    <property type="match status" value="1"/>
</dbReference>
<dbReference type="GO" id="GO:0034464">
    <property type="term" value="C:BBSome"/>
    <property type="evidence" value="ECO:0007669"/>
    <property type="project" value="InterPro"/>
</dbReference>
<dbReference type="InterPro" id="IPR032728">
    <property type="entry name" value="BBS1_N"/>
</dbReference>
<reference evidence="3" key="2">
    <citation type="journal article" date="2016" name="Sci. Rep.">
        <title>Dictyocaulus viviparus genome, variome and transcriptome elucidate lungworm biology and support future intervention.</title>
        <authorList>
            <person name="McNulty S.N."/>
            <person name="Strube C."/>
            <person name="Rosa B.A."/>
            <person name="Martin J.C."/>
            <person name="Tyagi R."/>
            <person name="Choi Y.J."/>
            <person name="Wang Q."/>
            <person name="Hallsworth Pepin K."/>
            <person name="Zhang X."/>
            <person name="Ozersky P."/>
            <person name="Wilson R.K."/>
            <person name="Sternberg P.W."/>
            <person name="Gasser R.B."/>
            <person name="Mitreva M."/>
        </authorList>
    </citation>
    <scope>NUCLEOTIDE SEQUENCE [LARGE SCALE GENOMIC DNA]</scope>
    <source>
        <strain evidence="3">HannoverDv2000</strain>
    </source>
</reference>
<dbReference type="PANTHER" id="PTHR20870">
    <property type="entry name" value="BARDET-BIEDL SYNDROME 1 PROTEIN"/>
    <property type="match status" value="1"/>
</dbReference>
<organism evidence="2 3">
    <name type="scientific">Dictyocaulus viviparus</name>
    <name type="common">Bovine lungworm</name>
    <dbReference type="NCBI Taxonomy" id="29172"/>
    <lineage>
        <taxon>Eukaryota</taxon>
        <taxon>Metazoa</taxon>
        <taxon>Ecdysozoa</taxon>
        <taxon>Nematoda</taxon>
        <taxon>Chromadorea</taxon>
        <taxon>Rhabditida</taxon>
        <taxon>Rhabditina</taxon>
        <taxon>Rhabditomorpha</taxon>
        <taxon>Strongyloidea</taxon>
        <taxon>Metastrongylidae</taxon>
        <taxon>Dictyocaulus</taxon>
    </lineage>
</organism>
<dbReference type="GO" id="GO:0061512">
    <property type="term" value="P:protein localization to cilium"/>
    <property type="evidence" value="ECO:0007669"/>
    <property type="project" value="TreeGrafter"/>
</dbReference>